<organism evidence="8 9">
    <name type="scientific">Candidatus Scybalocola faecigallinarum</name>
    <dbReference type="NCBI Taxonomy" id="2840941"/>
    <lineage>
        <taxon>Bacteria</taxon>
        <taxon>Bacillati</taxon>
        <taxon>Bacillota</taxon>
        <taxon>Clostridia</taxon>
        <taxon>Lachnospirales</taxon>
        <taxon>Lachnospiraceae</taxon>
        <taxon>Lachnospiraceae incertae sedis</taxon>
        <taxon>Candidatus Scybalocola (ex Gilroy et al. 2021)</taxon>
    </lineage>
</organism>
<dbReference type="PANTHER" id="PTHR38007:SF1">
    <property type="entry name" value="CRISPR SYSTEM CMS PROTEIN CSM5"/>
    <property type="match status" value="1"/>
</dbReference>
<dbReference type="Proteomes" id="UP000823927">
    <property type="component" value="Unassembled WGS sequence"/>
</dbReference>
<gene>
    <name evidence="8" type="primary">csm5</name>
    <name evidence="8" type="ORF">IAB46_09580</name>
</gene>
<comment type="caution">
    <text evidence="8">The sequence shown here is derived from an EMBL/GenBank/DDBJ whole genome shotgun (WGS) entry which is preliminary data.</text>
</comment>
<reference evidence="8" key="2">
    <citation type="journal article" date="2021" name="PeerJ">
        <title>Extensive microbial diversity within the chicken gut microbiome revealed by metagenomics and culture.</title>
        <authorList>
            <person name="Gilroy R."/>
            <person name="Ravi A."/>
            <person name="Getino M."/>
            <person name="Pursley I."/>
            <person name="Horton D.L."/>
            <person name="Alikhan N.F."/>
            <person name="Baker D."/>
            <person name="Gharbi K."/>
            <person name="Hall N."/>
            <person name="Watson M."/>
            <person name="Adriaenssens E.M."/>
            <person name="Foster-Nyarko E."/>
            <person name="Jarju S."/>
            <person name="Secka A."/>
            <person name="Antonio M."/>
            <person name="Oren A."/>
            <person name="Chaudhuri R.R."/>
            <person name="La Ragione R."/>
            <person name="Hildebrand F."/>
            <person name="Pallen M.J."/>
        </authorList>
    </citation>
    <scope>NUCLEOTIDE SEQUENCE</scope>
    <source>
        <strain evidence="8">CHK178-757</strain>
    </source>
</reference>
<evidence type="ECO:0000256" key="5">
    <source>
        <dbReference type="ARBA" id="ARBA00023118"/>
    </source>
</evidence>
<keyword evidence="5" id="KW-0051">Antiviral defense</keyword>
<evidence type="ECO:0000256" key="1">
    <source>
        <dbReference type="ARBA" id="ARBA00003088"/>
    </source>
</evidence>
<accession>A0A9D1F585</accession>
<evidence type="ECO:0000256" key="3">
    <source>
        <dbReference type="ARBA" id="ARBA00016113"/>
    </source>
</evidence>
<evidence type="ECO:0000256" key="6">
    <source>
        <dbReference type="ARBA" id="ARBA00031720"/>
    </source>
</evidence>
<dbReference type="Pfam" id="PF03787">
    <property type="entry name" value="RAMPs"/>
    <property type="match status" value="1"/>
</dbReference>
<sequence length="368" mass="42628">MRHSLDVFRLIIDVESPVFIGNGSEISKKEYLQLRGGQLAILDIEKLYMYLKKRHMEDAFEAFMLKKEKESLEQWFYNMHLKTEDVKDCFKYIVKSDSVSLQKGTPQQIFPFVKDPYGKPYVPGSSVKGMLRTILLGADIIQNSEKYACEARYFEKNLKESHPRNRKLLNQDILKIEAMRFRYLNRSENSRDAVHDALSGCVISDSDPLDIKDLVVCQRIEKHVDGKERRLNVLRECLKPGTHICCSMTLDRSLCQLKPDEVKNAVAIFGKRYYDDYMRKFPSKIAYAKDRVFLGGGCGFVSKTIVYPMFPGMKGVRVTQEIFEKKGVPRKHMHDRDLEYGVSPHILKCTSLQKQLMPMGACRLRLEN</sequence>
<evidence type="ECO:0000256" key="2">
    <source>
        <dbReference type="ARBA" id="ARBA00006680"/>
    </source>
</evidence>
<dbReference type="PANTHER" id="PTHR38007">
    <property type="entry name" value="CRISPR SYSTEM CMS PROTEIN CSM5"/>
    <property type="match status" value="1"/>
</dbReference>
<feature type="domain" description="CRISPR type III-associated protein" evidence="7">
    <location>
        <begin position="12"/>
        <end position="228"/>
    </location>
</feature>
<dbReference type="GO" id="GO:0051607">
    <property type="term" value="P:defense response to virus"/>
    <property type="evidence" value="ECO:0007669"/>
    <property type="project" value="UniProtKB-KW"/>
</dbReference>
<name>A0A9D1F585_9FIRM</name>
<dbReference type="GO" id="GO:0003723">
    <property type="term" value="F:RNA binding"/>
    <property type="evidence" value="ECO:0007669"/>
    <property type="project" value="UniProtKB-KW"/>
</dbReference>
<dbReference type="InterPro" id="IPR005537">
    <property type="entry name" value="RAMP_III_fam"/>
</dbReference>
<dbReference type="AlphaFoldDB" id="A0A9D1F585"/>
<comment type="similarity">
    <text evidence="2">Belongs to the CRISPR-associated Csm5 family.</text>
</comment>
<proteinExistence type="inferred from homology"/>
<protein>
    <recommendedName>
        <fullName evidence="3">CRISPR system Cms protein Csm5</fullName>
    </recommendedName>
    <alternativeName>
        <fullName evidence="6">CRISPR type III A-associated protein Csm5</fullName>
    </alternativeName>
</protein>
<comment type="function">
    <text evidence="1">This subunit might be involved in maturation of a crRNA intermediate to its mature form.</text>
</comment>
<evidence type="ECO:0000313" key="8">
    <source>
        <dbReference type="EMBL" id="HIS47781.1"/>
    </source>
</evidence>
<keyword evidence="4" id="KW-0694">RNA-binding</keyword>
<evidence type="ECO:0000313" key="9">
    <source>
        <dbReference type="Proteomes" id="UP000823927"/>
    </source>
</evidence>
<evidence type="ECO:0000259" key="7">
    <source>
        <dbReference type="Pfam" id="PF03787"/>
    </source>
</evidence>
<dbReference type="EMBL" id="DVIT01000032">
    <property type="protein sequence ID" value="HIS47781.1"/>
    <property type="molecule type" value="Genomic_DNA"/>
</dbReference>
<reference evidence="8" key="1">
    <citation type="submission" date="2020-10" db="EMBL/GenBank/DDBJ databases">
        <authorList>
            <person name="Gilroy R."/>
        </authorList>
    </citation>
    <scope>NUCLEOTIDE SEQUENCE</scope>
    <source>
        <strain evidence="8">CHK178-757</strain>
    </source>
</reference>
<evidence type="ECO:0000256" key="4">
    <source>
        <dbReference type="ARBA" id="ARBA00022884"/>
    </source>
</evidence>
<dbReference type="NCBIfam" id="TIGR01899">
    <property type="entry name" value="cas_TM1807_csm5"/>
    <property type="match status" value="1"/>
</dbReference>
<dbReference type="InterPro" id="IPR010173">
    <property type="entry name" value="CRISPR-assoc_Csm5"/>
</dbReference>